<gene>
    <name evidence="2" type="ORF">KTU01_08240</name>
</gene>
<dbReference type="STRING" id="388357.GCA_001580365_03345"/>
<dbReference type="Gene3D" id="3.40.630.30">
    <property type="match status" value="1"/>
</dbReference>
<dbReference type="EMBL" id="BJZS01000026">
    <property type="protein sequence ID" value="GEO94701.1"/>
    <property type="molecule type" value="Genomic_DNA"/>
</dbReference>
<feature type="domain" description="N-acetyltransferase" evidence="1">
    <location>
        <begin position="5"/>
        <end position="152"/>
    </location>
</feature>
<keyword evidence="3" id="KW-1185">Reference proteome</keyword>
<evidence type="ECO:0000313" key="2">
    <source>
        <dbReference type="EMBL" id="GEO94701.1"/>
    </source>
</evidence>
<dbReference type="GO" id="GO:0016747">
    <property type="term" value="F:acyltransferase activity, transferring groups other than amino-acyl groups"/>
    <property type="evidence" value="ECO:0007669"/>
    <property type="project" value="InterPro"/>
</dbReference>
<dbReference type="Proteomes" id="UP000321103">
    <property type="component" value="Unassembled WGS sequence"/>
</dbReference>
<accession>A0A512IAI3</accession>
<dbReference type="RefSeq" id="WP_062736695.1">
    <property type="nucleotide sequence ID" value="NZ_BJZS01000026.1"/>
</dbReference>
<comment type="caution">
    <text evidence="2">The sequence shown here is derived from an EMBL/GenBank/DDBJ whole genome shotgun (WGS) entry which is preliminary data.</text>
</comment>
<dbReference type="SUPFAM" id="SSF55729">
    <property type="entry name" value="Acyl-CoA N-acyltransferases (Nat)"/>
    <property type="match status" value="1"/>
</dbReference>
<dbReference type="CDD" id="cd04301">
    <property type="entry name" value="NAT_SF"/>
    <property type="match status" value="1"/>
</dbReference>
<name>A0A512IAI3_9MICC</name>
<dbReference type="AlphaFoldDB" id="A0A512IAI3"/>
<evidence type="ECO:0000259" key="1">
    <source>
        <dbReference type="PROSITE" id="PS51186"/>
    </source>
</evidence>
<sequence length="328" mass="34205">MSAALTLRPWRDGDDLRLLEVWPDPETPQAAAFRAVLRPDADAPWSRTVVAEDAGVPVAAGTVYESALHPLRLWVYVEVAPDRRGEGIGRALLGRLRAEAAGSPSGVRALRTKAEPGSAGERFARAAGLEPVQVSTVVRVGAGALPLQPLREHPDGTPAQAVEDLATGSVELTRALWEFYRSVHAWDEPAELPIGRVNQLFLSDAAHAYGAVVLRNGVAAGERGRISAFAVSYRPVELDAAPGGDPGPAAGRTAEDAPAHVVLGWAPGDAAAGPALERLLALLAHQHPVQFQVDGSMAPLTAVVENLLAAGAATVVETTVVLAEPPAA</sequence>
<dbReference type="Pfam" id="PF13508">
    <property type="entry name" value="Acetyltransf_7"/>
    <property type="match status" value="1"/>
</dbReference>
<dbReference type="PROSITE" id="PS51186">
    <property type="entry name" value="GNAT"/>
    <property type="match status" value="1"/>
</dbReference>
<dbReference type="InterPro" id="IPR016181">
    <property type="entry name" value="Acyl_CoA_acyltransferase"/>
</dbReference>
<proteinExistence type="predicted"/>
<organism evidence="2 3">
    <name type="scientific">Kocuria turfanensis</name>
    <dbReference type="NCBI Taxonomy" id="388357"/>
    <lineage>
        <taxon>Bacteria</taxon>
        <taxon>Bacillati</taxon>
        <taxon>Actinomycetota</taxon>
        <taxon>Actinomycetes</taxon>
        <taxon>Micrococcales</taxon>
        <taxon>Micrococcaceae</taxon>
        <taxon>Kocuria</taxon>
    </lineage>
</organism>
<reference evidence="2 3" key="1">
    <citation type="submission" date="2019-07" db="EMBL/GenBank/DDBJ databases">
        <title>Whole genome shotgun sequence of Kocuria turfanensis NBRC 107627.</title>
        <authorList>
            <person name="Hosoyama A."/>
            <person name="Uohara A."/>
            <person name="Ohji S."/>
            <person name="Ichikawa N."/>
        </authorList>
    </citation>
    <scope>NUCLEOTIDE SEQUENCE [LARGE SCALE GENOMIC DNA]</scope>
    <source>
        <strain evidence="2 3">NBRC 107627</strain>
    </source>
</reference>
<evidence type="ECO:0000313" key="3">
    <source>
        <dbReference type="Proteomes" id="UP000321103"/>
    </source>
</evidence>
<dbReference type="InterPro" id="IPR000182">
    <property type="entry name" value="GNAT_dom"/>
</dbReference>
<protein>
    <recommendedName>
        <fullName evidence="1">N-acetyltransferase domain-containing protein</fullName>
    </recommendedName>
</protein>